<reference evidence="5 6" key="1">
    <citation type="journal article" date="2010" name="Proc. Natl. Acad. Sci. U.S.A.">
        <title>Insights into evolution of multicellular fungi from the assembled chromosomes of the mushroom Coprinopsis cinerea (Coprinus cinereus).</title>
        <authorList>
            <person name="Stajich J.E."/>
            <person name="Wilke S.K."/>
            <person name="Ahren D."/>
            <person name="Au C.H."/>
            <person name="Birren B.W."/>
            <person name="Borodovsky M."/>
            <person name="Burns C."/>
            <person name="Canback B."/>
            <person name="Casselton L.A."/>
            <person name="Cheng C.K."/>
            <person name="Deng J."/>
            <person name="Dietrich F.S."/>
            <person name="Fargo D.C."/>
            <person name="Farman M.L."/>
            <person name="Gathman A.C."/>
            <person name="Goldberg J."/>
            <person name="Guigo R."/>
            <person name="Hoegger P.J."/>
            <person name="Hooker J.B."/>
            <person name="Huggins A."/>
            <person name="James T.Y."/>
            <person name="Kamada T."/>
            <person name="Kilaru S."/>
            <person name="Kodira C."/>
            <person name="Kues U."/>
            <person name="Kupfer D."/>
            <person name="Kwan H.S."/>
            <person name="Lomsadze A."/>
            <person name="Li W."/>
            <person name="Lilly W.W."/>
            <person name="Ma L.J."/>
            <person name="Mackey A.J."/>
            <person name="Manning G."/>
            <person name="Martin F."/>
            <person name="Muraguchi H."/>
            <person name="Natvig D.O."/>
            <person name="Palmerini H."/>
            <person name="Ramesh M.A."/>
            <person name="Rehmeyer C.J."/>
            <person name="Roe B.A."/>
            <person name="Shenoy N."/>
            <person name="Stanke M."/>
            <person name="Ter-Hovhannisyan V."/>
            <person name="Tunlid A."/>
            <person name="Velagapudi R."/>
            <person name="Vision T.J."/>
            <person name="Zeng Q."/>
            <person name="Zolan M.E."/>
            <person name="Pukkila P.J."/>
        </authorList>
    </citation>
    <scope>NUCLEOTIDE SEQUENCE [LARGE SCALE GENOMIC DNA]</scope>
    <source>
        <strain evidence="6">Okayama-7 / 130 / ATCC MYA-4618 / FGSC 9003</strain>
    </source>
</reference>
<dbReference type="HOGENOM" id="CLU_020074_0_0_1"/>
<dbReference type="InterPro" id="IPR012890">
    <property type="entry name" value="GCFC2-like"/>
</dbReference>
<sequence>MDSEPPLIFKRSGKAKPLRTRQKSPEHDNNVNETPEVKDGKEIREDSPSILVAKLKKKAKKSGTKSKLSFGAAAEEEEGEGEVFQVKKSRLGSKISLGKNANIPLNLDQATIAPQRGPTYDQAYLDQLKASTPTARPSLPTTESSDGDLPMDVDSTEISVRSVDVLQDDSTPSITTTEILSESSIKVAKEKRERLRKLKDSGEEDFISLSLTKRSEDLGPHPESRLVREEDELGEGDDEYAEYTSAQDRIALGKKSRKIEAAKRREAMKEMIEDAEEEDEETLEWEQEQLRRGGHRASEPSTPATVKQVYRPAPIPAATPIPTLPPVLARLSHQLAQLTSSHAQNTATLNNLALERQQVDEREKEMREMVVKAENKRAWFGDFREWIESMASFLDEKYPMLEKLEDDYISLLRERLEFITQRRRTDDEDDLTSFYGPLPTPPEPESEQVDELGRAIPKPSPATLLRERRAARIERHNRHVQRSRKPDPEEEGYSTDSSLPPHDASDYASAVTSLRLRTKEVLADVRAEEFRNPNSARWNAWRETYGDSYRNAWGGLGVVSVWEFWVRLEVVSWDCIEDARSLDSFTWYKGLYEYSRPSTGDGEEGELGPDGDLVAAMISTAIIPKLCKSIEGGALDVYSERHIKRMIDLAEEVEATIEGASGNKFQNLLGSVVAAFQTAIQDTEALLDKFASVKGKTPAFNPESIPSRRRFLIRRVKLLRNLLRWRKFTGERFGLDRLIGRLVDNCFLSVADSGWDVGGEEVARTVAVMLPKELVSEQLKQRLRL</sequence>
<dbReference type="AlphaFoldDB" id="A8NRJ9"/>
<feature type="region of interest" description="Disordered" evidence="4">
    <location>
        <begin position="1"/>
        <end position="84"/>
    </location>
</feature>
<dbReference type="GO" id="GO:0071008">
    <property type="term" value="C:U2-type post-mRNA release spliceosomal complex"/>
    <property type="evidence" value="ECO:0007669"/>
    <property type="project" value="InterPro"/>
</dbReference>
<dbReference type="eggNOG" id="KOG2136">
    <property type="taxonomic scope" value="Eukaryota"/>
</dbReference>
<evidence type="ECO:0000313" key="5">
    <source>
        <dbReference type="EMBL" id="EAU86033.2"/>
    </source>
</evidence>
<dbReference type="OrthoDB" id="429427at2759"/>
<comment type="caution">
    <text evidence="5">The sequence shown here is derived from an EMBL/GenBank/DDBJ whole genome shotgun (WGS) entry which is preliminary data.</text>
</comment>
<evidence type="ECO:0000256" key="4">
    <source>
        <dbReference type="SAM" id="MobiDB-lite"/>
    </source>
</evidence>
<keyword evidence="3" id="KW-0175">Coiled coil</keyword>
<organism evidence="5 6">
    <name type="scientific">Coprinopsis cinerea (strain Okayama-7 / 130 / ATCC MYA-4618 / FGSC 9003)</name>
    <name type="common">Inky cap fungus</name>
    <name type="synonym">Hormographiella aspergillata</name>
    <dbReference type="NCBI Taxonomy" id="240176"/>
    <lineage>
        <taxon>Eukaryota</taxon>
        <taxon>Fungi</taxon>
        <taxon>Dikarya</taxon>
        <taxon>Basidiomycota</taxon>
        <taxon>Agaricomycotina</taxon>
        <taxon>Agaricomycetes</taxon>
        <taxon>Agaricomycetidae</taxon>
        <taxon>Agaricales</taxon>
        <taxon>Agaricineae</taxon>
        <taxon>Psathyrellaceae</taxon>
        <taxon>Coprinopsis</taxon>
    </lineage>
</organism>
<feature type="region of interest" description="Disordered" evidence="4">
    <location>
        <begin position="475"/>
        <end position="505"/>
    </location>
</feature>
<feature type="compositionally biased region" description="Polar residues" evidence="4">
    <location>
        <begin position="129"/>
        <end position="144"/>
    </location>
</feature>
<feature type="compositionally biased region" description="Basic residues" evidence="4">
    <location>
        <begin position="54"/>
        <end position="64"/>
    </location>
</feature>
<dbReference type="VEuPathDB" id="FungiDB:CC1G_11705"/>
<protein>
    <recommendedName>
        <fullName evidence="7">GC-rich sequence DNA-binding factor</fullName>
    </recommendedName>
</protein>
<comment type="subcellular location">
    <subcellularLocation>
        <location evidence="1">Nucleus</location>
    </subcellularLocation>
</comment>
<dbReference type="KEGG" id="cci:CC1G_11705"/>
<accession>A8NRJ9</accession>
<name>A8NRJ9_COPC7</name>
<feature type="region of interest" description="Disordered" evidence="4">
    <location>
        <begin position="423"/>
        <end position="461"/>
    </location>
</feature>
<evidence type="ECO:0008006" key="7">
    <source>
        <dbReference type="Google" id="ProtNLM"/>
    </source>
</evidence>
<evidence type="ECO:0000313" key="6">
    <source>
        <dbReference type="Proteomes" id="UP000001861"/>
    </source>
</evidence>
<dbReference type="GO" id="GO:0003677">
    <property type="term" value="F:DNA binding"/>
    <property type="evidence" value="ECO:0007669"/>
    <property type="project" value="InterPro"/>
</dbReference>
<feature type="coiled-coil region" evidence="3">
    <location>
        <begin position="258"/>
        <end position="288"/>
    </location>
</feature>
<dbReference type="InParanoid" id="A8NRJ9"/>
<dbReference type="PANTHER" id="PTHR12214">
    <property type="entry name" value="GC-RICH SEQUENCE DNA-BINDING FACTOR"/>
    <property type="match status" value="1"/>
</dbReference>
<dbReference type="Proteomes" id="UP000001861">
    <property type="component" value="Unassembled WGS sequence"/>
</dbReference>
<evidence type="ECO:0000256" key="3">
    <source>
        <dbReference type="SAM" id="Coils"/>
    </source>
</evidence>
<dbReference type="STRING" id="240176.A8NRJ9"/>
<dbReference type="InterPro" id="IPR028211">
    <property type="entry name" value="Ntr2"/>
</dbReference>
<feature type="region of interest" description="Disordered" evidence="4">
    <location>
        <begin position="128"/>
        <end position="153"/>
    </location>
</feature>
<gene>
    <name evidence="5" type="ORF">CC1G_11705</name>
</gene>
<keyword evidence="2" id="KW-0539">Nucleus</keyword>
<dbReference type="PANTHER" id="PTHR12214:SF0">
    <property type="entry name" value="LD29489P"/>
    <property type="match status" value="1"/>
</dbReference>
<evidence type="ECO:0000256" key="1">
    <source>
        <dbReference type="ARBA" id="ARBA00004123"/>
    </source>
</evidence>
<dbReference type="RefSeq" id="XP_001835800.2">
    <property type="nucleotide sequence ID" value="XM_001835748.2"/>
</dbReference>
<dbReference type="OMA" id="MKNICLW"/>
<dbReference type="Pfam" id="PF15458">
    <property type="entry name" value="NTR2"/>
    <property type="match status" value="1"/>
</dbReference>
<dbReference type="EMBL" id="AACS02000008">
    <property type="protein sequence ID" value="EAU86033.2"/>
    <property type="molecule type" value="Genomic_DNA"/>
</dbReference>
<dbReference type="GeneID" id="6012336"/>
<evidence type="ECO:0000256" key="2">
    <source>
        <dbReference type="ARBA" id="ARBA00023242"/>
    </source>
</evidence>
<feature type="compositionally biased region" description="Basic residues" evidence="4">
    <location>
        <begin position="11"/>
        <end position="22"/>
    </location>
</feature>
<feature type="region of interest" description="Disordered" evidence="4">
    <location>
        <begin position="205"/>
        <end position="237"/>
    </location>
</feature>
<feature type="compositionally biased region" description="Basic and acidic residues" evidence="4">
    <location>
        <begin position="213"/>
        <end position="228"/>
    </location>
</feature>
<feature type="compositionally biased region" description="Basic and acidic residues" evidence="4">
    <location>
        <begin position="23"/>
        <end position="47"/>
    </location>
</feature>
<keyword evidence="6" id="KW-1185">Reference proteome</keyword>
<dbReference type="GO" id="GO:0000390">
    <property type="term" value="P:spliceosomal complex disassembly"/>
    <property type="evidence" value="ECO:0007669"/>
    <property type="project" value="InterPro"/>
</dbReference>
<proteinExistence type="predicted"/>
<feature type="coiled-coil region" evidence="3">
    <location>
        <begin position="349"/>
        <end position="376"/>
    </location>
</feature>